<dbReference type="InterPro" id="IPR029062">
    <property type="entry name" value="Class_I_gatase-like"/>
</dbReference>
<feature type="domain" description="Glutamine amidotransferase" evidence="1">
    <location>
        <begin position="59"/>
        <end position="198"/>
    </location>
</feature>
<dbReference type="GO" id="GO:0005829">
    <property type="term" value="C:cytosol"/>
    <property type="evidence" value="ECO:0007669"/>
    <property type="project" value="TreeGrafter"/>
</dbReference>
<organism evidence="2 4">
    <name type="scientific">Vibrio xiamenensis</name>
    <dbReference type="NCBI Taxonomy" id="861298"/>
    <lineage>
        <taxon>Bacteria</taxon>
        <taxon>Pseudomonadati</taxon>
        <taxon>Pseudomonadota</taxon>
        <taxon>Gammaproteobacteria</taxon>
        <taxon>Vibrionales</taxon>
        <taxon>Vibrionaceae</taxon>
        <taxon>Vibrio</taxon>
    </lineage>
</organism>
<dbReference type="EMBL" id="FNDD01000002">
    <property type="protein sequence ID" value="SDG77128.1"/>
    <property type="molecule type" value="Genomic_DNA"/>
</dbReference>
<dbReference type="InterPro" id="IPR044992">
    <property type="entry name" value="ChyE-like"/>
</dbReference>
<dbReference type="CDD" id="cd01741">
    <property type="entry name" value="GATase1_1"/>
    <property type="match status" value="1"/>
</dbReference>
<keyword evidence="2" id="KW-0315">Glutamine amidotransferase</keyword>
<evidence type="ECO:0000313" key="2">
    <source>
        <dbReference type="EMBL" id="SDG77128.1"/>
    </source>
</evidence>
<dbReference type="RefSeq" id="WP_218121985.1">
    <property type="nucleotide sequence ID" value="NZ_FNDD01000002.1"/>
</dbReference>
<dbReference type="PANTHER" id="PTHR42695">
    <property type="entry name" value="GLUTAMINE AMIDOTRANSFERASE YLR126C-RELATED"/>
    <property type="match status" value="1"/>
</dbReference>
<dbReference type="Gene3D" id="3.40.50.880">
    <property type="match status" value="1"/>
</dbReference>
<keyword evidence="2" id="KW-0808">Transferase</keyword>
<protein>
    <submittedName>
        <fullName evidence="2">GMP synthase-Glutamine amidotransferase</fullName>
    </submittedName>
</protein>
<dbReference type="Pfam" id="PF00117">
    <property type="entry name" value="GATase"/>
    <property type="match status" value="1"/>
</dbReference>
<dbReference type="SUPFAM" id="SSF52317">
    <property type="entry name" value="Class I glutamine amidotransferase-like"/>
    <property type="match status" value="1"/>
</dbReference>
<sequence>MRKIAIIVCDAVAPPLAAEFGEYADMIMAGLAPFSQAQYPALFEYHCFDAVMQQLPSDVEAFDGFIITGSTHDAYADKPWIEQLAAWIIKVEACKVPLVGICFGHQIIARALGGEVAKSDKGWGLGVSINRIEQHKPWMTPKLDTLQLLVSHQDQVLRRPDSLELIAASDFCPNYMLGKGEHIFTVQGHPEFSLEFERKLIERKRKLLNEAQYDHALTSLELPPHSSVVMGWIAQFLAR</sequence>
<proteinExistence type="predicted"/>
<dbReference type="PANTHER" id="PTHR42695:SF5">
    <property type="entry name" value="GLUTAMINE AMIDOTRANSFERASE YLR126C-RELATED"/>
    <property type="match status" value="1"/>
</dbReference>
<dbReference type="PROSITE" id="PS51273">
    <property type="entry name" value="GATASE_TYPE_1"/>
    <property type="match status" value="1"/>
</dbReference>
<keyword evidence="4" id="KW-1185">Reference proteome</keyword>
<evidence type="ECO:0000313" key="4">
    <source>
        <dbReference type="Proteomes" id="UP000198854"/>
    </source>
</evidence>
<dbReference type="EMBL" id="FNDD01000004">
    <property type="protein sequence ID" value="SDG88488.1"/>
    <property type="molecule type" value="Genomic_DNA"/>
</dbReference>
<reference evidence="2 4" key="1">
    <citation type="submission" date="2016-10" db="EMBL/GenBank/DDBJ databases">
        <authorList>
            <person name="de Groot N.N."/>
        </authorList>
    </citation>
    <scope>NUCLEOTIDE SEQUENCE [LARGE SCALE GENOMIC DNA]</scope>
    <source>
        <strain evidence="2 4">CGMCC 1.10228</strain>
    </source>
</reference>
<dbReference type="Proteomes" id="UP000198854">
    <property type="component" value="Unassembled WGS sequence"/>
</dbReference>
<dbReference type="InterPro" id="IPR017926">
    <property type="entry name" value="GATASE"/>
</dbReference>
<accession>A0A1G7WYX7</accession>
<gene>
    <name evidence="2" type="ORF">SAMN04488136_102269</name>
    <name evidence="3" type="ORF">SAMN04488136_10473</name>
</gene>
<name>A0A1G7WYX7_9VIBR</name>
<evidence type="ECO:0000259" key="1">
    <source>
        <dbReference type="Pfam" id="PF00117"/>
    </source>
</evidence>
<dbReference type="STRING" id="861298.SAMN04488136_102269"/>
<dbReference type="GO" id="GO:0016740">
    <property type="term" value="F:transferase activity"/>
    <property type="evidence" value="ECO:0007669"/>
    <property type="project" value="UniProtKB-KW"/>
</dbReference>
<evidence type="ECO:0000313" key="3">
    <source>
        <dbReference type="EMBL" id="SDG88488.1"/>
    </source>
</evidence>
<dbReference type="AlphaFoldDB" id="A0A1G7WYX7"/>